<organism evidence="3 4">
    <name type="scientific">Kocuria sediminis</name>
    <dbReference type="NCBI Taxonomy" id="1038857"/>
    <lineage>
        <taxon>Bacteria</taxon>
        <taxon>Bacillati</taxon>
        <taxon>Actinomycetota</taxon>
        <taxon>Actinomycetes</taxon>
        <taxon>Micrococcales</taxon>
        <taxon>Micrococcaceae</taxon>
        <taxon>Kocuria</taxon>
    </lineage>
</organism>
<feature type="compositionally biased region" description="Pro residues" evidence="1">
    <location>
        <begin position="115"/>
        <end position="133"/>
    </location>
</feature>
<dbReference type="AlphaFoldDB" id="A0A6N8GI57"/>
<keyword evidence="2" id="KW-0472">Membrane</keyword>
<keyword evidence="2" id="KW-1133">Transmembrane helix</keyword>
<evidence type="ECO:0000313" key="4">
    <source>
        <dbReference type="Proteomes" id="UP000436989"/>
    </source>
</evidence>
<gene>
    <name evidence="3" type="ORF">GMA12_02055</name>
</gene>
<protein>
    <submittedName>
        <fullName evidence="3">Uncharacterized protein</fullName>
    </submittedName>
</protein>
<feature type="compositionally biased region" description="Basic and acidic residues" evidence="1">
    <location>
        <begin position="55"/>
        <end position="67"/>
    </location>
</feature>
<comment type="caution">
    <text evidence="3">The sequence shown here is derived from an EMBL/GenBank/DDBJ whole genome shotgun (WGS) entry which is preliminary data.</text>
</comment>
<feature type="transmembrane region" description="Helical" evidence="2">
    <location>
        <begin position="274"/>
        <end position="294"/>
    </location>
</feature>
<dbReference type="RefSeq" id="WP_156266580.1">
    <property type="nucleotide sequence ID" value="NZ_WOGU01000001.1"/>
</dbReference>
<evidence type="ECO:0000256" key="2">
    <source>
        <dbReference type="SAM" id="Phobius"/>
    </source>
</evidence>
<evidence type="ECO:0000313" key="3">
    <source>
        <dbReference type="EMBL" id="MUN61940.1"/>
    </source>
</evidence>
<sequence length="295" mass="30148">MSGNDETRDDGTRDDGTRDDGQPAPSGPAPIIDLGGGAVPVRPVKPLGPRRLARLQRELAERSRELEQTGGGPADPELLEKQRRFAELAAQAEQANAPSAGGAGVPAHVSAQPPVAQPAPVEPAPAEPTPGEPTTPGETEQITVVFPGADGPAGADGHVGHDPVHVDPSLFSNRLAPEELAALTHIEILAPAEHHGSHAAVPEDPGDTTAPQSAPPAAPSENAPSATALPEPVGAWPEAEEEPEPPAAPVPATAAGGLELLEPREYRRGAGGRWLGLLLLVLLAALAVVLVLFVL</sequence>
<feature type="region of interest" description="Disordered" evidence="1">
    <location>
        <begin position="1"/>
        <end position="165"/>
    </location>
</feature>
<proteinExistence type="predicted"/>
<keyword evidence="4" id="KW-1185">Reference proteome</keyword>
<feature type="region of interest" description="Disordered" evidence="1">
    <location>
        <begin position="195"/>
        <end position="252"/>
    </location>
</feature>
<feature type="compositionally biased region" description="Basic and acidic residues" evidence="1">
    <location>
        <begin position="1"/>
        <end position="21"/>
    </location>
</feature>
<feature type="compositionally biased region" description="Low complexity" evidence="1">
    <location>
        <begin position="134"/>
        <end position="156"/>
    </location>
</feature>
<feature type="compositionally biased region" description="Low complexity" evidence="1">
    <location>
        <begin position="87"/>
        <end position="100"/>
    </location>
</feature>
<evidence type="ECO:0000256" key="1">
    <source>
        <dbReference type="SAM" id="MobiDB-lite"/>
    </source>
</evidence>
<dbReference type="EMBL" id="WOGU01000001">
    <property type="protein sequence ID" value="MUN61940.1"/>
    <property type="molecule type" value="Genomic_DNA"/>
</dbReference>
<keyword evidence="2" id="KW-0812">Transmembrane</keyword>
<accession>A0A6N8GI57</accession>
<reference evidence="3 4" key="1">
    <citation type="submission" date="2019-12" db="EMBL/GenBank/DDBJ databases">
        <authorList>
            <person name="Shi Y."/>
        </authorList>
    </citation>
    <scope>NUCLEOTIDE SEQUENCE [LARGE SCALE GENOMIC DNA]</scope>
    <source>
        <strain evidence="3 4">JCM 17929</strain>
    </source>
</reference>
<name>A0A6N8GI57_9MICC</name>
<dbReference type="Proteomes" id="UP000436989">
    <property type="component" value="Unassembled WGS sequence"/>
</dbReference>
<feature type="compositionally biased region" description="Low complexity" evidence="1">
    <location>
        <begin position="219"/>
        <end position="237"/>
    </location>
</feature>